<protein>
    <submittedName>
        <fullName evidence="1">Uncharacterized protein</fullName>
    </submittedName>
</protein>
<proteinExistence type="predicted"/>
<dbReference type="Proteomes" id="UP000749646">
    <property type="component" value="Unassembled WGS sequence"/>
</dbReference>
<evidence type="ECO:0000313" key="2">
    <source>
        <dbReference type="Proteomes" id="UP000749646"/>
    </source>
</evidence>
<dbReference type="EMBL" id="JAAAHW010004587">
    <property type="protein sequence ID" value="KAF9973071.1"/>
    <property type="molecule type" value="Genomic_DNA"/>
</dbReference>
<accession>A0A9P6M816</accession>
<sequence>MSTATIHGYFIGQAAETWELEDFIEFYIKKGGSNDGKNVWMRDLKLIRNLRISEEITEITTGLIKVVPQPP</sequence>
<evidence type="ECO:0000313" key="1">
    <source>
        <dbReference type="EMBL" id="KAF9973071.1"/>
    </source>
</evidence>
<reference evidence="1" key="1">
    <citation type="journal article" date="2020" name="Fungal Divers.">
        <title>Resolving the Mortierellaceae phylogeny through synthesis of multi-gene phylogenetics and phylogenomics.</title>
        <authorList>
            <person name="Vandepol N."/>
            <person name="Liber J."/>
            <person name="Desiro A."/>
            <person name="Na H."/>
            <person name="Kennedy M."/>
            <person name="Barry K."/>
            <person name="Grigoriev I.V."/>
            <person name="Miller A.N."/>
            <person name="O'Donnell K."/>
            <person name="Stajich J.E."/>
            <person name="Bonito G."/>
        </authorList>
    </citation>
    <scope>NUCLEOTIDE SEQUENCE</scope>
    <source>
        <strain evidence="1">MES-2147</strain>
    </source>
</reference>
<keyword evidence="2" id="KW-1185">Reference proteome</keyword>
<dbReference type="AlphaFoldDB" id="A0A9P6M816"/>
<comment type="caution">
    <text evidence="1">The sequence shown here is derived from an EMBL/GenBank/DDBJ whole genome shotgun (WGS) entry which is preliminary data.</text>
</comment>
<feature type="non-terminal residue" evidence="1">
    <location>
        <position position="71"/>
    </location>
</feature>
<gene>
    <name evidence="1" type="ORF">BGZ65_009459</name>
</gene>
<name>A0A9P6M816_9FUNG</name>
<organism evidence="1 2">
    <name type="scientific">Modicella reniformis</name>
    <dbReference type="NCBI Taxonomy" id="1440133"/>
    <lineage>
        <taxon>Eukaryota</taxon>
        <taxon>Fungi</taxon>
        <taxon>Fungi incertae sedis</taxon>
        <taxon>Mucoromycota</taxon>
        <taxon>Mortierellomycotina</taxon>
        <taxon>Mortierellomycetes</taxon>
        <taxon>Mortierellales</taxon>
        <taxon>Mortierellaceae</taxon>
        <taxon>Modicella</taxon>
    </lineage>
</organism>